<dbReference type="GO" id="GO:0003677">
    <property type="term" value="F:DNA binding"/>
    <property type="evidence" value="ECO:0007669"/>
    <property type="project" value="InterPro"/>
</dbReference>
<dbReference type="InterPro" id="IPR002559">
    <property type="entry name" value="Transposase_11"/>
</dbReference>
<sequence length="270" mass="30847">ATLSYYSCQVINGKKENMIFFWGYRTHTIITKEGICLVEKTLPNNITDAEAAFSLIRELKRRFRFKKGAIFIGDKAYDVRELYTFIVEQMKSTPYIPINPRNQKDDKTFGPHGCPVCDAGIEMKSAGKWTEGNRDRIKFRCPIKASKKFAKKHGEICPANHPSFDTGKCYGCTKYLDVTDDARSRVPRDSKEFKETFKNRQIIEQYYSRLGDREVEQTTHYSFTAISNQMTIAHLTASLIAVAAALILKQPDKIRCYRTFASARGHPKAG</sequence>
<feature type="non-terminal residue" evidence="3">
    <location>
        <position position="1"/>
    </location>
</feature>
<dbReference type="GO" id="GO:0006313">
    <property type="term" value="P:DNA transposition"/>
    <property type="evidence" value="ECO:0007669"/>
    <property type="project" value="InterPro"/>
</dbReference>
<feature type="transmembrane region" description="Helical" evidence="1">
    <location>
        <begin position="230"/>
        <end position="248"/>
    </location>
</feature>
<dbReference type="AlphaFoldDB" id="X1UCJ9"/>
<feature type="domain" description="Transposase IS4-like" evidence="2">
    <location>
        <begin position="20"/>
        <end position="235"/>
    </location>
</feature>
<dbReference type="EMBL" id="BARW01018319">
    <property type="protein sequence ID" value="GAI97595.1"/>
    <property type="molecule type" value="Genomic_DNA"/>
</dbReference>
<reference evidence="3" key="1">
    <citation type="journal article" date="2014" name="Front. Microbiol.">
        <title>High frequency of phylogenetically diverse reductive dehalogenase-homologous genes in deep subseafloor sedimentary metagenomes.</title>
        <authorList>
            <person name="Kawai M."/>
            <person name="Futagami T."/>
            <person name="Toyoda A."/>
            <person name="Takaki Y."/>
            <person name="Nishi S."/>
            <person name="Hori S."/>
            <person name="Arai W."/>
            <person name="Tsubouchi T."/>
            <person name="Morono Y."/>
            <person name="Uchiyama I."/>
            <person name="Ito T."/>
            <person name="Fujiyama A."/>
            <person name="Inagaki F."/>
            <person name="Takami H."/>
        </authorList>
    </citation>
    <scope>NUCLEOTIDE SEQUENCE</scope>
    <source>
        <strain evidence="3">Expedition CK06-06</strain>
    </source>
</reference>
<gene>
    <name evidence="3" type="ORF">S12H4_31398</name>
</gene>
<dbReference type="GO" id="GO:0004803">
    <property type="term" value="F:transposase activity"/>
    <property type="evidence" value="ECO:0007669"/>
    <property type="project" value="InterPro"/>
</dbReference>
<accession>X1UCJ9</accession>
<name>X1UCJ9_9ZZZZ</name>
<evidence type="ECO:0000259" key="2">
    <source>
        <dbReference type="Pfam" id="PF01609"/>
    </source>
</evidence>
<dbReference type="Pfam" id="PF01609">
    <property type="entry name" value="DDE_Tnp_1"/>
    <property type="match status" value="1"/>
</dbReference>
<keyword evidence="1" id="KW-0472">Membrane</keyword>
<evidence type="ECO:0000313" key="3">
    <source>
        <dbReference type="EMBL" id="GAI97595.1"/>
    </source>
</evidence>
<evidence type="ECO:0000256" key="1">
    <source>
        <dbReference type="SAM" id="Phobius"/>
    </source>
</evidence>
<keyword evidence="1" id="KW-1133">Transmembrane helix</keyword>
<comment type="caution">
    <text evidence="3">The sequence shown here is derived from an EMBL/GenBank/DDBJ whole genome shotgun (WGS) entry which is preliminary data.</text>
</comment>
<keyword evidence="1" id="KW-0812">Transmembrane</keyword>
<protein>
    <recommendedName>
        <fullName evidence="2">Transposase IS4-like domain-containing protein</fullName>
    </recommendedName>
</protein>
<proteinExistence type="predicted"/>
<organism evidence="3">
    <name type="scientific">marine sediment metagenome</name>
    <dbReference type="NCBI Taxonomy" id="412755"/>
    <lineage>
        <taxon>unclassified sequences</taxon>
        <taxon>metagenomes</taxon>
        <taxon>ecological metagenomes</taxon>
    </lineage>
</organism>